<reference evidence="2" key="1">
    <citation type="journal article" date="2021" name="bioRxiv">
        <title>Whole Genome Assembly and Annotation of Northern Wild Rice, Zizania palustris L., Supports a Whole Genome Duplication in the Zizania Genus.</title>
        <authorList>
            <person name="Haas M."/>
            <person name="Kono T."/>
            <person name="Macchietto M."/>
            <person name="Millas R."/>
            <person name="McGilp L."/>
            <person name="Shao M."/>
            <person name="Duquette J."/>
            <person name="Hirsch C.N."/>
            <person name="Kimball J."/>
        </authorList>
    </citation>
    <scope>NUCLEOTIDE SEQUENCE</scope>
    <source>
        <tissue evidence="2">Fresh leaf tissue</tissue>
    </source>
</reference>
<dbReference type="EMBL" id="JAAALK010000085">
    <property type="protein sequence ID" value="KAG8083204.1"/>
    <property type="molecule type" value="Genomic_DNA"/>
</dbReference>
<feature type="compositionally biased region" description="Polar residues" evidence="1">
    <location>
        <begin position="77"/>
        <end position="87"/>
    </location>
</feature>
<evidence type="ECO:0000313" key="3">
    <source>
        <dbReference type="Proteomes" id="UP000729402"/>
    </source>
</evidence>
<keyword evidence="3" id="KW-1185">Reference proteome</keyword>
<feature type="compositionally biased region" description="Pro residues" evidence="1">
    <location>
        <begin position="43"/>
        <end position="69"/>
    </location>
</feature>
<dbReference type="Proteomes" id="UP000729402">
    <property type="component" value="Unassembled WGS sequence"/>
</dbReference>
<sequence length="135" mass="14149">MADGANPNPPTARPRQKHVPDWLNSPIWSTPPPPACHLSPPRVTSPPTSPPPQPPRDDPASPPLPPPPARSDVASSDDGSNGDQGAASSLRPHLVAEFTVALGRKVVDLAELRRLACQGVPNGAGVRPIVWKINA</sequence>
<dbReference type="OrthoDB" id="10542788at2759"/>
<evidence type="ECO:0000313" key="2">
    <source>
        <dbReference type="EMBL" id="KAG8083204.1"/>
    </source>
</evidence>
<name>A0A8J5TAZ2_ZIZPA</name>
<proteinExistence type="predicted"/>
<organism evidence="2 3">
    <name type="scientific">Zizania palustris</name>
    <name type="common">Northern wild rice</name>
    <dbReference type="NCBI Taxonomy" id="103762"/>
    <lineage>
        <taxon>Eukaryota</taxon>
        <taxon>Viridiplantae</taxon>
        <taxon>Streptophyta</taxon>
        <taxon>Embryophyta</taxon>
        <taxon>Tracheophyta</taxon>
        <taxon>Spermatophyta</taxon>
        <taxon>Magnoliopsida</taxon>
        <taxon>Liliopsida</taxon>
        <taxon>Poales</taxon>
        <taxon>Poaceae</taxon>
        <taxon>BOP clade</taxon>
        <taxon>Oryzoideae</taxon>
        <taxon>Oryzeae</taxon>
        <taxon>Zizaniinae</taxon>
        <taxon>Zizania</taxon>
    </lineage>
</organism>
<comment type="caution">
    <text evidence="2">The sequence shown here is derived from an EMBL/GenBank/DDBJ whole genome shotgun (WGS) entry which is preliminary data.</text>
</comment>
<accession>A0A8J5TAZ2</accession>
<feature type="region of interest" description="Disordered" evidence="1">
    <location>
        <begin position="1"/>
        <end position="91"/>
    </location>
</feature>
<reference evidence="2" key="2">
    <citation type="submission" date="2021-02" db="EMBL/GenBank/DDBJ databases">
        <authorList>
            <person name="Kimball J.A."/>
            <person name="Haas M.W."/>
            <person name="Macchietto M."/>
            <person name="Kono T."/>
            <person name="Duquette J."/>
            <person name="Shao M."/>
        </authorList>
    </citation>
    <scope>NUCLEOTIDE SEQUENCE</scope>
    <source>
        <tissue evidence="2">Fresh leaf tissue</tissue>
    </source>
</reference>
<dbReference type="AlphaFoldDB" id="A0A8J5TAZ2"/>
<protein>
    <submittedName>
        <fullName evidence="2">Uncharacterized protein</fullName>
    </submittedName>
</protein>
<gene>
    <name evidence="2" type="ORF">GUJ93_ZPchr0015g6752</name>
</gene>
<evidence type="ECO:0000256" key="1">
    <source>
        <dbReference type="SAM" id="MobiDB-lite"/>
    </source>
</evidence>